<dbReference type="Gene3D" id="1.10.40.70">
    <property type="match status" value="1"/>
</dbReference>
<keyword evidence="2" id="KW-0547">Nucleotide-binding</keyword>
<dbReference type="Pfam" id="PF05157">
    <property type="entry name" value="MshEN"/>
    <property type="match status" value="1"/>
</dbReference>
<dbReference type="PROSITE" id="PS00662">
    <property type="entry name" value="T2SP_E"/>
    <property type="match status" value="1"/>
</dbReference>
<dbReference type="InterPro" id="IPR037257">
    <property type="entry name" value="T2SS_E_N_sf"/>
</dbReference>
<dbReference type="Gene3D" id="3.40.50.300">
    <property type="entry name" value="P-loop containing nucleotide triphosphate hydrolases"/>
    <property type="match status" value="1"/>
</dbReference>
<gene>
    <name evidence="6" type="ORF">H9656_08085</name>
</gene>
<evidence type="ECO:0000313" key="6">
    <source>
        <dbReference type="EMBL" id="MBD7941343.1"/>
    </source>
</evidence>
<comment type="caution">
    <text evidence="6">The sequence shown here is derived from an EMBL/GenBank/DDBJ whole genome shotgun (WGS) entry which is preliminary data.</text>
</comment>
<protein>
    <submittedName>
        <fullName evidence="6">Type II/IV secretion system protein</fullName>
    </submittedName>
</protein>
<evidence type="ECO:0000259" key="5">
    <source>
        <dbReference type="PROSITE" id="PS00662"/>
    </source>
</evidence>
<name>A0ABR8R0Q9_9CAUL</name>
<comment type="similarity">
    <text evidence="1">Belongs to the GSP E family.</text>
</comment>
<reference evidence="6 7" key="1">
    <citation type="submission" date="2020-08" db="EMBL/GenBank/DDBJ databases">
        <title>A Genomic Blueprint of the Chicken Gut Microbiome.</title>
        <authorList>
            <person name="Gilroy R."/>
            <person name="Ravi A."/>
            <person name="Getino M."/>
            <person name="Pursley I."/>
            <person name="Horton D.L."/>
            <person name="Alikhan N.-F."/>
            <person name="Baker D."/>
            <person name="Gharbi K."/>
            <person name="Hall N."/>
            <person name="Watson M."/>
            <person name="Adriaenssens E.M."/>
            <person name="Foster-Nyarko E."/>
            <person name="Jarju S."/>
            <person name="Secka A."/>
            <person name="Antonio M."/>
            <person name="Oren A."/>
            <person name="Chaudhuri R."/>
            <person name="La Ragione R.M."/>
            <person name="Hildebrand F."/>
            <person name="Pallen M.J."/>
        </authorList>
    </citation>
    <scope>NUCLEOTIDE SEQUENCE [LARGE SCALE GENOMIC DNA]</scope>
    <source>
        <strain evidence="6 7">Sa3CVA3</strain>
    </source>
</reference>
<evidence type="ECO:0000256" key="2">
    <source>
        <dbReference type="ARBA" id="ARBA00022741"/>
    </source>
</evidence>
<evidence type="ECO:0000256" key="3">
    <source>
        <dbReference type="ARBA" id="ARBA00022840"/>
    </source>
</evidence>
<dbReference type="CDD" id="cd01129">
    <property type="entry name" value="PulE-GspE-like"/>
    <property type="match status" value="1"/>
</dbReference>
<dbReference type="EMBL" id="JACSQU010000001">
    <property type="protein sequence ID" value="MBD7941343.1"/>
    <property type="molecule type" value="Genomic_DNA"/>
</dbReference>
<dbReference type="Gene3D" id="3.30.450.90">
    <property type="match status" value="1"/>
</dbReference>
<dbReference type="Proteomes" id="UP000638918">
    <property type="component" value="Unassembled WGS sequence"/>
</dbReference>
<feature type="domain" description="Bacterial type II secretion system protein E" evidence="5">
    <location>
        <begin position="401"/>
        <end position="415"/>
    </location>
</feature>
<sequence>MNAPSVKSDRVAAPPPPRADRPRLGELLVERGLVRPADVANALSLQAQNGGLLGLNLVRLGALSEAQLLDVLSDQLDLPILAPEQGPAPERVRAFMDQIGSPLAWWAEREAVAWREDAPADDPAAPGRILCAAVQPLDPALAERLAQAVAEPIAFFLAPRSLIEALTDDLSQDQSPGLDPALGGGGADAARLRELAQEAPVIDFVNAIFAEALTRRASDVHVEPYEDRFLVRMRIDGVLTTARSAPRSNFDAVCSRIKLLSGMDIGERRLPQDGRQSIRVSGQEVDLRVSTLPCSWGESIVLRLLGKTSRLPQLSELGVSAQQEAGFLRLAEHPNGVFLITGPTGSGKTTTIYRLLTHLNDGERKIITVEDPVELDLPGVIQVRVRSEIGLTFAAGLRSILRQDPDVIMIGEIRDPETARIAVQAALTGHMVISTVHTNTALAAIPRLLDLGIEDYLLADVMRGVAGQRLIRRLCDDCARPSTPAEAAAHEQSVPAHLRAVAEAEPARWMEPVGCAKCGHSGFRGRLGVYELAPMSPALIGGLRASADEDQLTAAARSEGFLSFADDAWLKARLGQTALSEVYRIAGGGQ</sequence>
<dbReference type="InterPro" id="IPR001482">
    <property type="entry name" value="T2SS/T4SS_dom"/>
</dbReference>
<dbReference type="PANTHER" id="PTHR30258">
    <property type="entry name" value="TYPE II SECRETION SYSTEM PROTEIN GSPE-RELATED"/>
    <property type="match status" value="1"/>
</dbReference>
<dbReference type="PANTHER" id="PTHR30258:SF2">
    <property type="entry name" value="COMG OPERON PROTEIN 1"/>
    <property type="match status" value="1"/>
</dbReference>
<dbReference type="RefSeq" id="WP_191743633.1">
    <property type="nucleotide sequence ID" value="NZ_JACSQU010000001.1"/>
</dbReference>
<dbReference type="SMART" id="SM00382">
    <property type="entry name" value="AAA"/>
    <property type="match status" value="1"/>
</dbReference>
<organism evidence="6 7">
    <name type="scientific">Brevundimonas guildfordensis</name>
    <dbReference type="NCBI Taxonomy" id="2762241"/>
    <lineage>
        <taxon>Bacteria</taxon>
        <taxon>Pseudomonadati</taxon>
        <taxon>Pseudomonadota</taxon>
        <taxon>Alphaproteobacteria</taxon>
        <taxon>Caulobacterales</taxon>
        <taxon>Caulobacteraceae</taxon>
        <taxon>Brevundimonas</taxon>
    </lineage>
</organism>
<evidence type="ECO:0000313" key="7">
    <source>
        <dbReference type="Proteomes" id="UP000638918"/>
    </source>
</evidence>
<accession>A0ABR8R0Q9</accession>
<dbReference type="InterPro" id="IPR003593">
    <property type="entry name" value="AAA+_ATPase"/>
</dbReference>
<proteinExistence type="inferred from homology"/>
<dbReference type="InterPro" id="IPR027417">
    <property type="entry name" value="P-loop_NTPase"/>
</dbReference>
<keyword evidence="7" id="KW-1185">Reference proteome</keyword>
<evidence type="ECO:0000256" key="4">
    <source>
        <dbReference type="SAM" id="MobiDB-lite"/>
    </source>
</evidence>
<keyword evidence="3" id="KW-0067">ATP-binding</keyword>
<dbReference type="SUPFAM" id="SSF160246">
    <property type="entry name" value="EspE N-terminal domain-like"/>
    <property type="match status" value="1"/>
</dbReference>
<evidence type="ECO:0000256" key="1">
    <source>
        <dbReference type="ARBA" id="ARBA00006611"/>
    </source>
</evidence>
<dbReference type="InterPro" id="IPR007831">
    <property type="entry name" value="T2SS_GspE_N"/>
</dbReference>
<dbReference type="SUPFAM" id="SSF52540">
    <property type="entry name" value="P-loop containing nucleoside triphosphate hydrolases"/>
    <property type="match status" value="1"/>
</dbReference>
<dbReference type="Pfam" id="PF00437">
    <property type="entry name" value="T2SSE"/>
    <property type="match status" value="1"/>
</dbReference>
<feature type="region of interest" description="Disordered" evidence="4">
    <location>
        <begin position="1"/>
        <end position="22"/>
    </location>
</feature>